<dbReference type="EMBL" id="CH964291">
    <property type="protein sequence ID" value="EDW86264.2"/>
    <property type="molecule type" value="Genomic_DNA"/>
</dbReference>
<dbReference type="Proteomes" id="UP000007798">
    <property type="component" value="Unassembled WGS sequence"/>
</dbReference>
<gene>
    <name evidence="2" type="primary">Dwil\GK16005</name>
    <name evidence="2" type="ORF">Dwil_GK16005</name>
</gene>
<name>B4NQ39_DROWI</name>
<keyword evidence="3" id="KW-1185">Reference proteome</keyword>
<reference evidence="2 3" key="1">
    <citation type="journal article" date="2007" name="Nature">
        <title>Evolution of genes and genomes on the Drosophila phylogeny.</title>
        <authorList>
            <consortium name="Drosophila 12 Genomes Consortium"/>
            <person name="Clark A.G."/>
            <person name="Eisen M.B."/>
            <person name="Smith D.R."/>
            <person name="Bergman C.M."/>
            <person name="Oliver B."/>
            <person name="Markow T.A."/>
            <person name="Kaufman T.C."/>
            <person name="Kellis M."/>
            <person name="Gelbart W."/>
            <person name="Iyer V.N."/>
            <person name="Pollard D.A."/>
            <person name="Sackton T.B."/>
            <person name="Larracuente A.M."/>
            <person name="Singh N.D."/>
            <person name="Abad J.P."/>
            <person name="Abt D.N."/>
            <person name="Adryan B."/>
            <person name="Aguade M."/>
            <person name="Akashi H."/>
            <person name="Anderson W.W."/>
            <person name="Aquadro C.F."/>
            <person name="Ardell D.H."/>
            <person name="Arguello R."/>
            <person name="Artieri C.G."/>
            <person name="Barbash D.A."/>
            <person name="Barker D."/>
            <person name="Barsanti P."/>
            <person name="Batterham P."/>
            <person name="Batzoglou S."/>
            <person name="Begun D."/>
            <person name="Bhutkar A."/>
            <person name="Blanco E."/>
            <person name="Bosak S.A."/>
            <person name="Bradley R.K."/>
            <person name="Brand A.D."/>
            <person name="Brent M.R."/>
            <person name="Brooks A.N."/>
            <person name="Brown R.H."/>
            <person name="Butlin R.K."/>
            <person name="Caggese C."/>
            <person name="Calvi B.R."/>
            <person name="Bernardo de Carvalho A."/>
            <person name="Caspi A."/>
            <person name="Castrezana S."/>
            <person name="Celniker S.E."/>
            <person name="Chang J.L."/>
            <person name="Chapple C."/>
            <person name="Chatterji S."/>
            <person name="Chinwalla A."/>
            <person name="Civetta A."/>
            <person name="Clifton S.W."/>
            <person name="Comeron J.M."/>
            <person name="Costello J.C."/>
            <person name="Coyne J.A."/>
            <person name="Daub J."/>
            <person name="David R.G."/>
            <person name="Delcher A.L."/>
            <person name="Delehaunty K."/>
            <person name="Do C.B."/>
            <person name="Ebling H."/>
            <person name="Edwards K."/>
            <person name="Eickbush T."/>
            <person name="Evans J.D."/>
            <person name="Filipski A."/>
            <person name="Findeiss S."/>
            <person name="Freyhult E."/>
            <person name="Fulton L."/>
            <person name="Fulton R."/>
            <person name="Garcia A.C."/>
            <person name="Gardiner A."/>
            <person name="Garfield D.A."/>
            <person name="Garvin B.E."/>
            <person name="Gibson G."/>
            <person name="Gilbert D."/>
            <person name="Gnerre S."/>
            <person name="Godfrey J."/>
            <person name="Good R."/>
            <person name="Gotea V."/>
            <person name="Gravely B."/>
            <person name="Greenberg A.J."/>
            <person name="Griffiths-Jones S."/>
            <person name="Gross S."/>
            <person name="Guigo R."/>
            <person name="Gustafson E.A."/>
            <person name="Haerty W."/>
            <person name="Hahn M.W."/>
            <person name="Halligan D.L."/>
            <person name="Halpern A.L."/>
            <person name="Halter G.M."/>
            <person name="Han M.V."/>
            <person name="Heger A."/>
            <person name="Hillier L."/>
            <person name="Hinrichs A.S."/>
            <person name="Holmes I."/>
            <person name="Hoskins R.A."/>
            <person name="Hubisz M.J."/>
            <person name="Hultmark D."/>
            <person name="Huntley M.A."/>
            <person name="Jaffe D.B."/>
            <person name="Jagadeeshan S."/>
            <person name="Jeck W.R."/>
            <person name="Johnson J."/>
            <person name="Jones C.D."/>
            <person name="Jordan W.C."/>
            <person name="Karpen G.H."/>
            <person name="Kataoka E."/>
            <person name="Keightley P.D."/>
            <person name="Kheradpour P."/>
            <person name="Kirkness E.F."/>
            <person name="Koerich L.B."/>
            <person name="Kristiansen K."/>
            <person name="Kudrna D."/>
            <person name="Kulathinal R.J."/>
            <person name="Kumar S."/>
            <person name="Kwok R."/>
            <person name="Lander E."/>
            <person name="Langley C.H."/>
            <person name="Lapoint R."/>
            <person name="Lazzaro B.P."/>
            <person name="Lee S.J."/>
            <person name="Levesque L."/>
            <person name="Li R."/>
            <person name="Lin C.F."/>
            <person name="Lin M.F."/>
            <person name="Lindblad-Toh K."/>
            <person name="Llopart A."/>
            <person name="Long M."/>
            <person name="Low L."/>
            <person name="Lozovsky E."/>
            <person name="Lu J."/>
            <person name="Luo M."/>
            <person name="Machado C.A."/>
            <person name="Makalowski W."/>
            <person name="Marzo M."/>
            <person name="Matsuda M."/>
            <person name="Matzkin L."/>
            <person name="McAllister B."/>
            <person name="McBride C.S."/>
            <person name="McKernan B."/>
            <person name="McKernan K."/>
            <person name="Mendez-Lago M."/>
            <person name="Minx P."/>
            <person name="Mollenhauer M.U."/>
            <person name="Montooth K."/>
            <person name="Mount S.M."/>
            <person name="Mu X."/>
            <person name="Myers E."/>
            <person name="Negre B."/>
            <person name="Newfeld S."/>
            <person name="Nielsen R."/>
            <person name="Noor M.A."/>
            <person name="O'Grady P."/>
            <person name="Pachter L."/>
            <person name="Papaceit M."/>
            <person name="Parisi M.J."/>
            <person name="Parisi M."/>
            <person name="Parts L."/>
            <person name="Pedersen J.S."/>
            <person name="Pesole G."/>
            <person name="Phillippy A.M."/>
            <person name="Ponting C.P."/>
            <person name="Pop M."/>
            <person name="Porcelli D."/>
            <person name="Powell J.R."/>
            <person name="Prohaska S."/>
            <person name="Pruitt K."/>
            <person name="Puig M."/>
            <person name="Quesneville H."/>
            <person name="Ram K.R."/>
            <person name="Rand D."/>
            <person name="Rasmussen M.D."/>
            <person name="Reed L.K."/>
            <person name="Reenan R."/>
            <person name="Reily A."/>
            <person name="Remington K.A."/>
            <person name="Rieger T.T."/>
            <person name="Ritchie M.G."/>
            <person name="Robin C."/>
            <person name="Rogers Y.H."/>
            <person name="Rohde C."/>
            <person name="Rozas J."/>
            <person name="Rubenfield M.J."/>
            <person name="Ruiz A."/>
            <person name="Russo S."/>
            <person name="Salzberg S.L."/>
            <person name="Sanchez-Gracia A."/>
            <person name="Saranga D.J."/>
            <person name="Sato H."/>
            <person name="Schaeffer S.W."/>
            <person name="Schatz M.C."/>
            <person name="Schlenke T."/>
            <person name="Schwartz R."/>
            <person name="Segarra C."/>
            <person name="Singh R.S."/>
            <person name="Sirot L."/>
            <person name="Sirota M."/>
            <person name="Sisneros N.B."/>
            <person name="Smith C.D."/>
            <person name="Smith T.F."/>
            <person name="Spieth J."/>
            <person name="Stage D.E."/>
            <person name="Stark A."/>
            <person name="Stephan W."/>
            <person name="Strausberg R.L."/>
            <person name="Strempel S."/>
            <person name="Sturgill D."/>
            <person name="Sutton G."/>
            <person name="Sutton G.G."/>
            <person name="Tao W."/>
            <person name="Teichmann S."/>
            <person name="Tobari Y.N."/>
            <person name="Tomimura Y."/>
            <person name="Tsolas J.M."/>
            <person name="Valente V.L."/>
            <person name="Venter E."/>
            <person name="Venter J.C."/>
            <person name="Vicario S."/>
            <person name="Vieira F.G."/>
            <person name="Vilella A.J."/>
            <person name="Villasante A."/>
            <person name="Walenz B."/>
            <person name="Wang J."/>
            <person name="Wasserman M."/>
            <person name="Watts T."/>
            <person name="Wilson D."/>
            <person name="Wilson R.K."/>
            <person name="Wing R.A."/>
            <person name="Wolfner M.F."/>
            <person name="Wong A."/>
            <person name="Wong G.K."/>
            <person name="Wu C.I."/>
            <person name="Wu G."/>
            <person name="Yamamoto D."/>
            <person name="Yang H.P."/>
            <person name="Yang S.P."/>
            <person name="Yorke J.A."/>
            <person name="Yoshida K."/>
            <person name="Zdobnov E."/>
            <person name="Zhang P."/>
            <person name="Zhang Y."/>
            <person name="Zimin A.V."/>
            <person name="Baldwin J."/>
            <person name="Abdouelleil A."/>
            <person name="Abdulkadir J."/>
            <person name="Abebe A."/>
            <person name="Abera B."/>
            <person name="Abreu J."/>
            <person name="Acer S.C."/>
            <person name="Aftuck L."/>
            <person name="Alexander A."/>
            <person name="An P."/>
            <person name="Anderson E."/>
            <person name="Anderson S."/>
            <person name="Arachi H."/>
            <person name="Azer M."/>
            <person name="Bachantsang P."/>
            <person name="Barry A."/>
            <person name="Bayul T."/>
            <person name="Berlin A."/>
            <person name="Bessette D."/>
            <person name="Bloom T."/>
            <person name="Blye J."/>
            <person name="Boguslavskiy L."/>
            <person name="Bonnet C."/>
            <person name="Boukhgalter B."/>
            <person name="Bourzgui I."/>
            <person name="Brown A."/>
            <person name="Cahill P."/>
            <person name="Channer S."/>
            <person name="Cheshatsang Y."/>
            <person name="Chuda L."/>
            <person name="Citroen M."/>
            <person name="Collymore A."/>
            <person name="Cooke P."/>
            <person name="Costello M."/>
            <person name="D'Aco K."/>
            <person name="Daza R."/>
            <person name="De Haan G."/>
            <person name="DeGray S."/>
            <person name="DeMaso C."/>
            <person name="Dhargay N."/>
            <person name="Dooley K."/>
            <person name="Dooley E."/>
            <person name="Doricent M."/>
            <person name="Dorje P."/>
            <person name="Dorjee K."/>
            <person name="Dupes A."/>
            <person name="Elong R."/>
            <person name="Falk J."/>
            <person name="Farina A."/>
            <person name="Faro S."/>
            <person name="Ferguson D."/>
            <person name="Fisher S."/>
            <person name="Foley C.D."/>
            <person name="Franke A."/>
            <person name="Friedrich D."/>
            <person name="Gadbois L."/>
            <person name="Gearin G."/>
            <person name="Gearin C.R."/>
            <person name="Giannoukos G."/>
            <person name="Goode T."/>
            <person name="Graham J."/>
            <person name="Grandbois E."/>
            <person name="Grewal S."/>
            <person name="Gyaltsen K."/>
            <person name="Hafez N."/>
            <person name="Hagos B."/>
            <person name="Hall J."/>
            <person name="Henson C."/>
            <person name="Hollinger A."/>
            <person name="Honan T."/>
            <person name="Huard M.D."/>
            <person name="Hughes L."/>
            <person name="Hurhula B."/>
            <person name="Husby M.E."/>
            <person name="Kamat A."/>
            <person name="Kanga B."/>
            <person name="Kashin S."/>
            <person name="Khazanovich D."/>
            <person name="Kisner P."/>
            <person name="Lance K."/>
            <person name="Lara M."/>
            <person name="Lee W."/>
            <person name="Lennon N."/>
            <person name="Letendre F."/>
            <person name="LeVine R."/>
            <person name="Lipovsky A."/>
            <person name="Liu X."/>
            <person name="Liu J."/>
            <person name="Liu S."/>
            <person name="Lokyitsang T."/>
            <person name="Lokyitsang Y."/>
            <person name="Lubonja R."/>
            <person name="Lui A."/>
            <person name="MacDonald P."/>
            <person name="Magnisalis V."/>
            <person name="Maru K."/>
            <person name="Matthews C."/>
            <person name="McCusker W."/>
            <person name="McDonough S."/>
            <person name="Mehta T."/>
            <person name="Meldrim J."/>
            <person name="Meneus L."/>
            <person name="Mihai O."/>
            <person name="Mihalev A."/>
            <person name="Mihova T."/>
            <person name="Mittelman R."/>
            <person name="Mlenga V."/>
            <person name="Montmayeur A."/>
            <person name="Mulrain L."/>
            <person name="Navidi A."/>
            <person name="Naylor J."/>
            <person name="Negash T."/>
            <person name="Nguyen T."/>
            <person name="Nguyen N."/>
            <person name="Nicol R."/>
            <person name="Norbu C."/>
            <person name="Norbu N."/>
            <person name="Novod N."/>
            <person name="O'Neill B."/>
            <person name="Osman S."/>
            <person name="Markiewicz E."/>
            <person name="Oyono O.L."/>
            <person name="Patti C."/>
            <person name="Phunkhang P."/>
            <person name="Pierre F."/>
            <person name="Priest M."/>
            <person name="Raghuraman S."/>
            <person name="Rege F."/>
            <person name="Reyes R."/>
            <person name="Rise C."/>
            <person name="Rogov P."/>
            <person name="Ross K."/>
            <person name="Ryan E."/>
            <person name="Settipalli S."/>
            <person name="Shea T."/>
            <person name="Sherpa N."/>
            <person name="Shi L."/>
            <person name="Shih D."/>
            <person name="Sparrow T."/>
            <person name="Spaulding J."/>
            <person name="Stalker J."/>
            <person name="Stange-Thomann N."/>
            <person name="Stavropoulos S."/>
            <person name="Stone C."/>
            <person name="Strader C."/>
            <person name="Tesfaye S."/>
            <person name="Thomson T."/>
            <person name="Thoulutsang Y."/>
            <person name="Thoulutsang D."/>
            <person name="Topham K."/>
            <person name="Topping I."/>
            <person name="Tsamla T."/>
            <person name="Vassiliev H."/>
            <person name="Vo A."/>
            <person name="Wangchuk T."/>
            <person name="Wangdi T."/>
            <person name="Weiand M."/>
            <person name="Wilkinson J."/>
            <person name="Wilson A."/>
            <person name="Yadav S."/>
            <person name="Young G."/>
            <person name="Yu Q."/>
            <person name="Zembek L."/>
            <person name="Zhong D."/>
            <person name="Zimmer A."/>
            <person name="Zwirko Z."/>
            <person name="Jaffe D.B."/>
            <person name="Alvarez P."/>
            <person name="Brockman W."/>
            <person name="Butler J."/>
            <person name="Chin C."/>
            <person name="Gnerre S."/>
            <person name="Grabherr M."/>
            <person name="Kleber M."/>
            <person name="Mauceli E."/>
            <person name="MacCallum I."/>
        </authorList>
    </citation>
    <scope>NUCLEOTIDE SEQUENCE [LARGE SCALE GENOMIC DNA]</scope>
    <source>
        <strain evidence="3">Tucson 14030-0811.24</strain>
    </source>
</reference>
<feature type="region of interest" description="Disordered" evidence="1">
    <location>
        <begin position="342"/>
        <end position="361"/>
    </location>
</feature>
<feature type="region of interest" description="Disordered" evidence="1">
    <location>
        <begin position="405"/>
        <end position="480"/>
    </location>
</feature>
<dbReference type="InParanoid" id="B4NQ39"/>
<feature type="compositionally biased region" description="Polar residues" evidence="1">
    <location>
        <begin position="462"/>
        <end position="478"/>
    </location>
</feature>
<protein>
    <submittedName>
        <fullName evidence="2">Uncharacterized protein</fullName>
    </submittedName>
</protein>
<accession>B4NQ39</accession>
<organism evidence="2 3">
    <name type="scientific">Drosophila willistoni</name>
    <name type="common">Fruit fly</name>
    <dbReference type="NCBI Taxonomy" id="7260"/>
    <lineage>
        <taxon>Eukaryota</taxon>
        <taxon>Metazoa</taxon>
        <taxon>Ecdysozoa</taxon>
        <taxon>Arthropoda</taxon>
        <taxon>Hexapoda</taxon>
        <taxon>Insecta</taxon>
        <taxon>Pterygota</taxon>
        <taxon>Neoptera</taxon>
        <taxon>Endopterygota</taxon>
        <taxon>Diptera</taxon>
        <taxon>Brachycera</taxon>
        <taxon>Muscomorpha</taxon>
        <taxon>Ephydroidea</taxon>
        <taxon>Drosophilidae</taxon>
        <taxon>Drosophila</taxon>
        <taxon>Sophophora</taxon>
    </lineage>
</organism>
<dbReference type="HOGENOM" id="CLU_410652_0_0_1"/>
<sequence>MSYGKYSSNDSTEDVESSVESSVTSESVNDTSSSVLSSANVLAGFGLSGSGSGSMASHMEQGYSLSFVTVCKKNVQGHERARKNDVSGSHKCAAAHVAFSATAAGATTGIRFTTINTATNSRDLPAEAVVPPFTTVVVTLPPPPQIPTVLMDLVGNQLPAHSSVGAVPVARSQDESNTIVEVKIIGTQFAQVTRPSIDEVIIETGPNQKNSMILKIASRSPAKTLDEDLSSLGSFVIQTTMSNPTDTSKLSNEMSIQVPFKAQTSTRTTGTTTTTMANTTPISCKHGKVETCDRQIQVFPSPRVAMTSELLKNDTKKEQLAPLLPTPIEFPKSSDIKDFVSTTNTESESPMGVEWKPSGEDSLMPQAPLRSIATENEAFVANIAYWPPLGTRSANKCRSWRRLPPTNESAVQTVAASSKQRSIGSQRSQHKGESSNPGEKPQTKRIGKQDANQEMEDKENKSNALNTQSTKASPTKKTLVTPAKQIKLKCKKEDISKNQNARLEAYTSNMFDILGTIDTTSGTDETDDNDGGPSVDTETDIQQEPGTTPVAIFATVSLVRSVSLPILGPDKRKRHAAGQQQRDI</sequence>
<evidence type="ECO:0000313" key="3">
    <source>
        <dbReference type="Proteomes" id="UP000007798"/>
    </source>
</evidence>
<dbReference type="AlphaFoldDB" id="B4NQ39"/>
<evidence type="ECO:0000256" key="1">
    <source>
        <dbReference type="SAM" id="MobiDB-lite"/>
    </source>
</evidence>
<feature type="compositionally biased region" description="Low complexity" evidence="1">
    <location>
        <begin position="18"/>
        <end position="30"/>
    </location>
</feature>
<evidence type="ECO:0000313" key="2">
    <source>
        <dbReference type="EMBL" id="EDW86264.2"/>
    </source>
</evidence>
<proteinExistence type="predicted"/>
<feature type="compositionally biased region" description="Polar residues" evidence="1">
    <location>
        <begin position="406"/>
        <end position="427"/>
    </location>
</feature>
<feature type="region of interest" description="Disordered" evidence="1">
    <location>
        <begin position="1"/>
        <end position="30"/>
    </location>
</feature>
<feature type="region of interest" description="Disordered" evidence="1">
    <location>
        <begin position="517"/>
        <end position="547"/>
    </location>
</feature>